<sequence length="264" mass="29645">MSSIQRVLQILDLFTADKPIWTADEVIQFFGLSQPTGYRYLRELTHAGLLVSDNGQYSIGPKIIKLDCHIRQTDPVISAGIPVMKHLCSLTQCEVLLSNIYNDEVLIAHIETPEGHPSNVIYERGQPHPLFYGSTSKAMIAFLPRAHIARLYESYADDISEADMGNTFEEFKSNLAAIRKQGYYLSHGELDDGVTGIAAPVFKNNTLKGSLSLVYKTSMHEIYNAEKLIELTIRAAQDISEFCSTEEQTMNFKLQELERSGIHD</sequence>
<evidence type="ECO:0000313" key="7">
    <source>
        <dbReference type="Proteomes" id="UP000199200"/>
    </source>
</evidence>
<feature type="domain" description="IclR-ED" evidence="5">
    <location>
        <begin position="62"/>
        <end position="245"/>
    </location>
</feature>
<evidence type="ECO:0000259" key="4">
    <source>
        <dbReference type="PROSITE" id="PS51077"/>
    </source>
</evidence>
<keyword evidence="7" id="KW-1185">Reference proteome</keyword>
<keyword evidence="2" id="KW-0238">DNA-binding</keyword>
<keyword evidence="1" id="KW-0805">Transcription regulation</keyword>
<reference evidence="7" key="1">
    <citation type="submission" date="2016-10" db="EMBL/GenBank/DDBJ databases">
        <authorList>
            <person name="Varghese N."/>
            <person name="Submissions S."/>
        </authorList>
    </citation>
    <scope>NUCLEOTIDE SEQUENCE [LARGE SCALE GENOMIC DNA]</scope>
    <source>
        <strain evidence="7">CGMCC 1.6763</strain>
    </source>
</reference>
<dbReference type="GO" id="GO:0045892">
    <property type="term" value="P:negative regulation of DNA-templated transcription"/>
    <property type="evidence" value="ECO:0007669"/>
    <property type="project" value="UniProtKB-ARBA"/>
</dbReference>
<dbReference type="SUPFAM" id="SSF46785">
    <property type="entry name" value="Winged helix' DNA-binding domain"/>
    <property type="match status" value="1"/>
</dbReference>
<dbReference type="SMART" id="SM00346">
    <property type="entry name" value="HTH_ICLR"/>
    <property type="match status" value="1"/>
</dbReference>
<dbReference type="InterPro" id="IPR005471">
    <property type="entry name" value="Tscrpt_reg_IclR_N"/>
</dbReference>
<accession>A0A1H6UKN8</accession>
<dbReference type="PROSITE" id="PS51078">
    <property type="entry name" value="ICLR_ED"/>
    <property type="match status" value="1"/>
</dbReference>
<dbReference type="PROSITE" id="PS51077">
    <property type="entry name" value="HTH_ICLR"/>
    <property type="match status" value="1"/>
</dbReference>
<dbReference type="InterPro" id="IPR029016">
    <property type="entry name" value="GAF-like_dom_sf"/>
</dbReference>
<dbReference type="EMBL" id="FNZF01000001">
    <property type="protein sequence ID" value="SEI91264.1"/>
    <property type="molecule type" value="Genomic_DNA"/>
</dbReference>
<dbReference type="RefSeq" id="WP_177168257.1">
    <property type="nucleotide sequence ID" value="NZ_FNZF01000001.1"/>
</dbReference>
<dbReference type="Gene3D" id="3.30.450.40">
    <property type="match status" value="1"/>
</dbReference>
<feature type="domain" description="HTH iclR-type" evidence="4">
    <location>
        <begin position="1"/>
        <end position="61"/>
    </location>
</feature>
<keyword evidence="3" id="KW-0804">Transcription</keyword>
<proteinExistence type="predicted"/>
<gene>
    <name evidence="6" type="ORF">SAMN04488127_0772</name>
</gene>
<evidence type="ECO:0000313" key="6">
    <source>
        <dbReference type="EMBL" id="SEI91264.1"/>
    </source>
</evidence>
<evidence type="ECO:0000256" key="2">
    <source>
        <dbReference type="ARBA" id="ARBA00023125"/>
    </source>
</evidence>
<dbReference type="AlphaFoldDB" id="A0A1H6UKN8"/>
<dbReference type="InterPro" id="IPR036390">
    <property type="entry name" value="WH_DNA-bd_sf"/>
</dbReference>
<dbReference type="InterPro" id="IPR014757">
    <property type="entry name" value="Tscrpt_reg_IclR_C"/>
</dbReference>
<evidence type="ECO:0000256" key="1">
    <source>
        <dbReference type="ARBA" id="ARBA00023015"/>
    </source>
</evidence>
<dbReference type="GO" id="GO:0003677">
    <property type="term" value="F:DNA binding"/>
    <property type="evidence" value="ECO:0007669"/>
    <property type="project" value="UniProtKB-KW"/>
</dbReference>
<dbReference type="GO" id="GO:0003700">
    <property type="term" value="F:DNA-binding transcription factor activity"/>
    <property type="evidence" value="ECO:0007669"/>
    <property type="project" value="TreeGrafter"/>
</dbReference>
<organism evidence="6 7">
    <name type="scientific">Bhargavaea ginsengi</name>
    <dbReference type="NCBI Taxonomy" id="426757"/>
    <lineage>
        <taxon>Bacteria</taxon>
        <taxon>Bacillati</taxon>
        <taxon>Bacillota</taxon>
        <taxon>Bacilli</taxon>
        <taxon>Bacillales</taxon>
        <taxon>Caryophanaceae</taxon>
        <taxon>Bhargavaea</taxon>
    </lineage>
</organism>
<dbReference type="Pfam" id="PF09339">
    <property type="entry name" value="HTH_IclR"/>
    <property type="match status" value="1"/>
</dbReference>
<dbReference type="InterPro" id="IPR050707">
    <property type="entry name" value="HTH_MetabolicPath_Reg"/>
</dbReference>
<evidence type="ECO:0000256" key="3">
    <source>
        <dbReference type="ARBA" id="ARBA00023163"/>
    </source>
</evidence>
<evidence type="ECO:0000259" key="5">
    <source>
        <dbReference type="PROSITE" id="PS51078"/>
    </source>
</evidence>
<dbReference type="STRING" id="426757.SAMN04488127_0772"/>
<protein>
    <submittedName>
        <fullName evidence="6">Transcriptional regulator, IclR family</fullName>
    </submittedName>
</protein>
<dbReference type="Gene3D" id="1.10.10.10">
    <property type="entry name" value="Winged helix-like DNA-binding domain superfamily/Winged helix DNA-binding domain"/>
    <property type="match status" value="1"/>
</dbReference>
<dbReference type="PANTHER" id="PTHR30136:SF24">
    <property type="entry name" value="HTH-TYPE TRANSCRIPTIONAL REPRESSOR ALLR"/>
    <property type="match status" value="1"/>
</dbReference>
<dbReference type="SUPFAM" id="SSF55781">
    <property type="entry name" value="GAF domain-like"/>
    <property type="match status" value="1"/>
</dbReference>
<dbReference type="InterPro" id="IPR036388">
    <property type="entry name" value="WH-like_DNA-bd_sf"/>
</dbReference>
<dbReference type="Proteomes" id="UP000199200">
    <property type="component" value="Unassembled WGS sequence"/>
</dbReference>
<name>A0A1H6UKN8_9BACL</name>
<dbReference type="PANTHER" id="PTHR30136">
    <property type="entry name" value="HELIX-TURN-HELIX TRANSCRIPTIONAL REGULATOR, ICLR FAMILY"/>
    <property type="match status" value="1"/>
</dbReference>
<dbReference type="Pfam" id="PF01614">
    <property type="entry name" value="IclR_C"/>
    <property type="match status" value="1"/>
</dbReference>